<dbReference type="GO" id="GO:0030170">
    <property type="term" value="F:pyridoxal phosphate binding"/>
    <property type="evidence" value="ECO:0007669"/>
    <property type="project" value="InterPro"/>
</dbReference>
<evidence type="ECO:0000256" key="1">
    <source>
        <dbReference type="ARBA" id="ARBA00001933"/>
    </source>
</evidence>
<keyword evidence="9" id="KW-1185">Reference proteome</keyword>
<dbReference type="Proteomes" id="UP000065822">
    <property type="component" value="Chromosome"/>
</dbReference>
<gene>
    <name evidence="8" type="primary">patB</name>
    <name evidence="7" type="ORF">AXF12_05000</name>
    <name evidence="8" type="ORF">SAMEA44541418_00727</name>
</gene>
<dbReference type="EMBL" id="CP014227">
    <property type="protein sequence ID" value="AMD84930.1"/>
    <property type="molecule type" value="Genomic_DNA"/>
</dbReference>
<dbReference type="EC" id="4.4.1.13" evidence="2"/>
<proteinExistence type="inferred from homology"/>
<dbReference type="SUPFAM" id="SSF53383">
    <property type="entry name" value="PLP-dependent transferases"/>
    <property type="match status" value="1"/>
</dbReference>
<dbReference type="InterPro" id="IPR015421">
    <property type="entry name" value="PyrdxlP-dep_Trfase_major"/>
</dbReference>
<dbReference type="Gene3D" id="3.40.640.10">
    <property type="entry name" value="Type I PLP-dependent aspartate aminotransferase-like (Major domain)"/>
    <property type="match status" value="1"/>
</dbReference>
<dbReference type="KEGG" id="chg:AXF12_05000"/>
<evidence type="ECO:0000256" key="5">
    <source>
        <dbReference type="ARBA" id="ARBA00037974"/>
    </source>
</evidence>
<dbReference type="GO" id="GO:0047804">
    <property type="term" value="F:cysteine-S-conjugate beta-lyase activity"/>
    <property type="evidence" value="ECO:0007669"/>
    <property type="project" value="UniProtKB-EC"/>
</dbReference>
<dbReference type="Pfam" id="PF00155">
    <property type="entry name" value="Aminotran_1_2"/>
    <property type="match status" value="1"/>
</dbReference>
<evidence type="ECO:0000259" key="6">
    <source>
        <dbReference type="Pfam" id="PF00155"/>
    </source>
</evidence>
<dbReference type="InterPro" id="IPR015424">
    <property type="entry name" value="PyrdxlP-dep_Trfase"/>
</dbReference>
<evidence type="ECO:0000256" key="3">
    <source>
        <dbReference type="ARBA" id="ARBA00022898"/>
    </source>
</evidence>
<comment type="cofactor">
    <cofactor evidence="1">
        <name>pyridoxal 5'-phosphate</name>
        <dbReference type="ChEBI" id="CHEBI:597326"/>
    </cofactor>
</comment>
<organism evidence="8 10">
    <name type="scientific">Capnocytophaga haemolytica</name>
    <dbReference type="NCBI Taxonomy" id="45243"/>
    <lineage>
        <taxon>Bacteria</taxon>
        <taxon>Pseudomonadati</taxon>
        <taxon>Bacteroidota</taxon>
        <taxon>Flavobacteriia</taxon>
        <taxon>Flavobacteriales</taxon>
        <taxon>Flavobacteriaceae</taxon>
        <taxon>Capnocytophaga</taxon>
    </lineage>
</organism>
<evidence type="ECO:0000256" key="2">
    <source>
        <dbReference type="ARBA" id="ARBA00012224"/>
    </source>
</evidence>
<feature type="domain" description="Aminotransferase class I/classII large" evidence="6">
    <location>
        <begin position="37"/>
        <end position="381"/>
    </location>
</feature>
<dbReference type="PANTHER" id="PTHR43525">
    <property type="entry name" value="PROTEIN MALY"/>
    <property type="match status" value="1"/>
</dbReference>
<keyword evidence="3" id="KW-0663">Pyridoxal phosphate</keyword>
<dbReference type="CDD" id="cd00609">
    <property type="entry name" value="AAT_like"/>
    <property type="match status" value="1"/>
</dbReference>
<dbReference type="InterPro" id="IPR015422">
    <property type="entry name" value="PyrdxlP-dep_Trfase_small"/>
</dbReference>
<dbReference type="Gene3D" id="3.90.1150.10">
    <property type="entry name" value="Aspartate Aminotransferase, domain 1"/>
    <property type="match status" value="1"/>
</dbReference>
<name>A0AAX2GW95_9FLAO</name>
<accession>A0AAX2GW95</accession>
<evidence type="ECO:0000313" key="10">
    <source>
        <dbReference type="Proteomes" id="UP000215539"/>
    </source>
</evidence>
<evidence type="ECO:0000313" key="9">
    <source>
        <dbReference type="Proteomes" id="UP000065822"/>
    </source>
</evidence>
<dbReference type="PANTHER" id="PTHR43525:SF1">
    <property type="entry name" value="PROTEIN MALY"/>
    <property type="match status" value="1"/>
</dbReference>
<dbReference type="AlphaFoldDB" id="A0AAX2GW95"/>
<evidence type="ECO:0000313" key="7">
    <source>
        <dbReference type="EMBL" id="AMD84930.1"/>
    </source>
</evidence>
<reference evidence="8 10" key="2">
    <citation type="submission" date="2017-06" db="EMBL/GenBank/DDBJ databases">
        <authorList>
            <consortium name="Pathogen Informatics"/>
        </authorList>
    </citation>
    <scope>NUCLEOTIDE SEQUENCE [LARGE SCALE GENOMIC DNA]</scope>
    <source>
        <strain evidence="8 10">NCTC12947</strain>
    </source>
</reference>
<dbReference type="Proteomes" id="UP000215539">
    <property type="component" value="Chromosome 1"/>
</dbReference>
<evidence type="ECO:0000313" key="8">
    <source>
        <dbReference type="EMBL" id="SNV06339.1"/>
    </source>
</evidence>
<dbReference type="EMBL" id="LT906449">
    <property type="protein sequence ID" value="SNV06339.1"/>
    <property type="molecule type" value="Genomic_DNA"/>
</dbReference>
<dbReference type="NCBIfam" id="TIGR04350">
    <property type="entry name" value="C_S_lyase_PatB"/>
    <property type="match status" value="1"/>
</dbReference>
<protein>
    <recommendedName>
        <fullName evidence="2">cysteine-S-conjugate beta-lyase</fullName>
        <ecNumber evidence="2">4.4.1.13</ecNumber>
    </recommendedName>
</protein>
<dbReference type="InterPro" id="IPR004839">
    <property type="entry name" value="Aminotransferase_I/II_large"/>
</dbReference>
<sequence>MNYNFDEVVCRKHTDALKLEALAPRWGREDLLPMWVADMDFKTAPCIIKAIKQRLECEILGYTVPPREWFEAIIQWQARRHNWAIRKEEISYVPGVVPGLAFAVQALTEVGDKVMIQQPVYNPFAEVIKGNGRKIVNCPLMLSNGQYTINYDDFEQKVKGCKLFFLCHPHNPGGRVWTHEELARIAQICKDNDVVVIADEIHADLTFSAYTHIPFATVSEQARENSIVFAAASKAFNMAGLATSYAVIVNPELRRKFKRYVEVNDLNAGNVFAYRTVVAAYTEGEEWLTQMLAYVEANVSYLVNYIQTRIPQLKPIVPQASYLVFIDFSALGLTQAQIKDLCVDKAHLALNDGSIYGEEGKGFMRINLACPRSVVQQALQQLEEALNKQ</sequence>
<dbReference type="InterPro" id="IPR051798">
    <property type="entry name" value="Class-II_PLP-Dep_Aminotrans"/>
</dbReference>
<dbReference type="RefSeq" id="WP_066428873.1">
    <property type="nucleotide sequence ID" value="NZ_CP014227.1"/>
</dbReference>
<keyword evidence="4 8" id="KW-0456">Lyase</keyword>
<evidence type="ECO:0000256" key="4">
    <source>
        <dbReference type="ARBA" id="ARBA00023239"/>
    </source>
</evidence>
<dbReference type="InterPro" id="IPR027619">
    <property type="entry name" value="C-S_lyase_PatB-like"/>
</dbReference>
<comment type="similarity">
    <text evidence="5">Belongs to the class-II pyridoxal-phosphate-dependent aminotransferase family. MalY/PatB cystathionine beta-lyase subfamily.</text>
</comment>
<reference evidence="7 9" key="1">
    <citation type="submission" date="2016-02" db="EMBL/GenBank/DDBJ databases">
        <authorList>
            <person name="Holder M.E."/>
            <person name="Ajami N.J."/>
            <person name="Petrosino J.F."/>
        </authorList>
    </citation>
    <scope>NUCLEOTIDE SEQUENCE [LARGE SCALE GENOMIC DNA]</scope>
    <source>
        <strain evidence="7 9">CCUG 32990</strain>
    </source>
</reference>